<feature type="compositionally biased region" description="Basic and acidic residues" evidence="1">
    <location>
        <begin position="14"/>
        <end position="30"/>
    </location>
</feature>
<evidence type="ECO:0000256" key="1">
    <source>
        <dbReference type="SAM" id="MobiDB-lite"/>
    </source>
</evidence>
<dbReference type="InterPro" id="IPR055642">
    <property type="entry name" value="DUF7218"/>
</dbReference>
<feature type="domain" description="Rho termination factor-like N-terminal" evidence="2">
    <location>
        <begin position="56"/>
        <end position="87"/>
    </location>
</feature>
<feature type="region of interest" description="Disordered" evidence="1">
    <location>
        <begin position="70"/>
        <end position="89"/>
    </location>
</feature>
<feature type="region of interest" description="Disordered" evidence="1">
    <location>
        <begin position="1"/>
        <end position="55"/>
    </location>
</feature>
<protein>
    <recommendedName>
        <fullName evidence="2">Rho termination factor-like N-terminal domain-containing protein</fullName>
    </recommendedName>
</protein>
<dbReference type="AlphaFoldDB" id="A0A7Z0D4H4"/>
<evidence type="ECO:0000313" key="4">
    <source>
        <dbReference type="Proteomes" id="UP000539111"/>
    </source>
</evidence>
<sequence length="89" mass="9925">MAPANKKSRLKKPQMYEDLREEGQSKEKAARISNASASEGKSKVGKRGGKAGSYEDWTVDELRGRAKELGLSGYSKLNKSDLMKKLRKH</sequence>
<evidence type="ECO:0000313" key="3">
    <source>
        <dbReference type="EMBL" id="NYI68727.1"/>
    </source>
</evidence>
<accession>A0A7Z0D4H4</accession>
<evidence type="ECO:0000259" key="2">
    <source>
        <dbReference type="Pfam" id="PF07498"/>
    </source>
</evidence>
<keyword evidence="4" id="KW-1185">Reference proteome</keyword>
<dbReference type="GO" id="GO:0006353">
    <property type="term" value="P:DNA-templated transcription termination"/>
    <property type="evidence" value="ECO:0007669"/>
    <property type="project" value="InterPro"/>
</dbReference>
<dbReference type="InterPro" id="IPR036269">
    <property type="entry name" value="Rho_N_sf"/>
</dbReference>
<name>A0A7Z0D4H4_9MICO</name>
<reference evidence="3 4" key="1">
    <citation type="submission" date="2020-07" db="EMBL/GenBank/DDBJ databases">
        <title>Sequencing the genomes of 1000 actinobacteria strains.</title>
        <authorList>
            <person name="Klenk H.-P."/>
        </authorList>
    </citation>
    <scope>NUCLEOTIDE SEQUENCE [LARGE SCALE GENOMIC DNA]</scope>
    <source>
        <strain evidence="3 4">DSM 26341</strain>
    </source>
</reference>
<feature type="compositionally biased region" description="Basic and acidic residues" evidence="1">
    <location>
        <begin position="78"/>
        <end position="89"/>
    </location>
</feature>
<dbReference type="SUPFAM" id="SSF68912">
    <property type="entry name" value="Rho N-terminal domain-like"/>
    <property type="match status" value="1"/>
</dbReference>
<dbReference type="RefSeq" id="WP_179429030.1">
    <property type="nucleotide sequence ID" value="NZ_JACBZP010000001.1"/>
</dbReference>
<dbReference type="Pfam" id="PF23855">
    <property type="entry name" value="DUF7218"/>
    <property type="match status" value="1"/>
</dbReference>
<dbReference type="Pfam" id="PF07498">
    <property type="entry name" value="Rho_N"/>
    <property type="match status" value="1"/>
</dbReference>
<organism evidence="3 4">
    <name type="scientific">Spelaeicoccus albus</name>
    <dbReference type="NCBI Taxonomy" id="1280376"/>
    <lineage>
        <taxon>Bacteria</taxon>
        <taxon>Bacillati</taxon>
        <taxon>Actinomycetota</taxon>
        <taxon>Actinomycetes</taxon>
        <taxon>Micrococcales</taxon>
        <taxon>Brevibacteriaceae</taxon>
        <taxon>Spelaeicoccus</taxon>
    </lineage>
</organism>
<dbReference type="EMBL" id="JACBZP010000001">
    <property type="protein sequence ID" value="NYI68727.1"/>
    <property type="molecule type" value="Genomic_DNA"/>
</dbReference>
<dbReference type="Proteomes" id="UP000539111">
    <property type="component" value="Unassembled WGS sequence"/>
</dbReference>
<dbReference type="InterPro" id="IPR011112">
    <property type="entry name" value="Rho-like_N"/>
</dbReference>
<comment type="caution">
    <text evidence="3">The sequence shown here is derived from an EMBL/GenBank/DDBJ whole genome shotgun (WGS) entry which is preliminary data.</text>
</comment>
<gene>
    <name evidence="3" type="ORF">BJY26_003033</name>
</gene>
<feature type="compositionally biased region" description="Basic residues" evidence="1">
    <location>
        <begin position="1"/>
        <end position="12"/>
    </location>
</feature>
<proteinExistence type="predicted"/>